<dbReference type="CDD" id="cd04301">
    <property type="entry name" value="NAT_SF"/>
    <property type="match status" value="1"/>
</dbReference>
<dbReference type="Proteomes" id="UP000827284">
    <property type="component" value="Unassembled WGS sequence"/>
</dbReference>
<dbReference type="SUPFAM" id="SSF55729">
    <property type="entry name" value="Acyl-CoA N-acyltransferases (Nat)"/>
    <property type="match status" value="1"/>
</dbReference>
<dbReference type="Pfam" id="PF13527">
    <property type="entry name" value="Acetyltransf_9"/>
    <property type="match status" value="1"/>
</dbReference>
<dbReference type="Gene3D" id="3.40.630.30">
    <property type="match status" value="1"/>
</dbReference>
<evidence type="ECO:0008006" key="3">
    <source>
        <dbReference type="Google" id="ProtNLM"/>
    </source>
</evidence>
<dbReference type="OrthoDB" id="2321175at2759"/>
<organism evidence="1 2">
    <name type="scientific">Entomortierella parvispora</name>
    <dbReference type="NCBI Taxonomy" id="205924"/>
    <lineage>
        <taxon>Eukaryota</taxon>
        <taxon>Fungi</taxon>
        <taxon>Fungi incertae sedis</taxon>
        <taxon>Mucoromycota</taxon>
        <taxon>Mortierellomycotina</taxon>
        <taxon>Mortierellomycetes</taxon>
        <taxon>Mortierellales</taxon>
        <taxon>Mortierellaceae</taxon>
        <taxon>Entomortierella</taxon>
    </lineage>
</organism>
<reference evidence="1" key="1">
    <citation type="submission" date="2021-11" db="EMBL/GenBank/DDBJ databases">
        <authorList>
            <person name="Herlambang A."/>
            <person name="Guo Y."/>
            <person name="Takashima Y."/>
            <person name="Nishizawa T."/>
        </authorList>
    </citation>
    <scope>NUCLEOTIDE SEQUENCE</scope>
    <source>
        <strain evidence="1">E1425</strain>
    </source>
</reference>
<dbReference type="EMBL" id="BQFW01000002">
    <property type="protein sequence ID" value="GJJ68965.1"/>
    <property type="molecule type" value="Genomic_DNA"/>
</dbReference>
<keyword evidence="2" id="KW-1185">Reference proteome</keyword>
<dbReference type="AlphaFoldDB" id="A0A9P3LSU5"/>
<protein>
    <recommendedName>
        <fullName evidence="3">N-acetyltransferase domain-containing protein</fullName>
    </recommendedName>
</protein>
<name>A0A9P3LSU5_9FUNG</name>
<reference evidence="1" key="2">
    <citation type="journal article" date="2022" name="Microbiol. Resour. Announc.">
        <title>Whole-Genome Sequence of Entomortierella parvispora E1425, a Mucoromycotan Fungus Associated with Burkholderiaceae-Related Endosymbiotic Bacteria.</title>
        <authorList>
            <person name="Herlambang A."/>
            <person name="Guo Y."/>
            <person name="Takashima Y."/>
            <person name="Narisawa K."/>
            <person name="Ohta H."/>
            <person name="Nishizawa T."/>
        </authorList>
    </citation>
    <scope>NUCLEOTIDE SEQUENCE</scope>
    <source>
        <strain evidence="1">E1425</strain>
    </source>
</reference>
<accession>A0A9P3LSU5</accession>
<comment type="caution">
    <text evidence="1">The sequence shown here is derived from an EMBL/GenBank/DDBJ whole genome shotgun (WGS) entry which is preliminary data.</text>
</comment>
<proteinExistence type="predicted"/>
<dbReference type="InterPro" id="IPR016181">
    <property type="entry name" value="Acyl_CoA_acyltransferase"/>
</dbReference>
<evidence type="ECO:0000313" key="2">
    <source>
        <dbReference type="Proteomes" id="UP000827284"/>
    </source>
</evidence>
<evidence type="ECO:0000313" key="1">
    <source>
        <dbReference type="EMBL" id="GJJ68965.1"/>
    </source>
</evidence>
<gene>
    <name evidence="1" type="ORF">EMPS_01311</name>
</gene>
<sequence length="515" mass="58013">MTVQSIHFAATSRAPVDLGNGLIMRWSSRADTANVSALVGASFRWMTFHNPPADGVIPGPNEFFAAGARRLLTGKNATMSEHDYALIEDTKREEGKNPIVACVSLHRLRAFYGSVDLFFGKPELVATDPEYRNQGFVRKLLKEMIHPESDARGDVLQLIPGIPHFYRQFGYEYALCSFNSGKIEDVEKLPKLGKDQKMEPYRLRKATEDDIPYLVSMSTKDRVDPCAEVGLYYGQEYWQWTVHDIYQVPLNKKIDRNRDSQIVVDAATGEDVGFTVTSQAFGLKIEVFVVDSSKAFISEALYPILRGLAANEKKRLEALKAAETDAEEAEKIKTEGFSMLVGLPQAHPVCQLLGPTMTPPGKLPGFRFFTRIADYAKFIKAVQPELEKRLANSPMAGTTGRVQLDFYRIVEGNNAKGLEIVLEKGKMVEIHHWAKPSYEQNVEQFLKDQKEGKPKPRTFRAAFAPLTFTALVTGERSFEELQFSYGENTCESDDARLLLNILFPKVTQHVDTFYW</sequence>